<feature type="domain" description="Transposase IS200-like" evidence="1">
    <location>
        <begin position="9"/>
        <end position="82"/>
    </location>
</feature>
<dbReference type="PANTHER" id="PTHR34322:SF2">
    <property type="entry name" value="TRANSPOSASE IS200-LIKE DOMAIN-CONTAINING PROTEIN"/>
    <property type="match status" value="1"/>
</dbReference>
<dbReference type="GO" id="GO:0006313">
    <property type="term" value="P:DNA transposition"/>
    <property type="evidence" value="ECO:0007669"/>
    <property type="project" value="InterPro"/>
</dbReference>
<organism evidence="2 3">
    <name type="scientific">Desulfoluna butyratoxydans</name>
    <dbReference type="NCBI Taxonomy" id="231438"/>
    <lineage>
        <taxon>Bacteria</taxon>
        <taxon>Pseudomonadati</taxon>
        <taxon>Thermodesulfobacteriota</taxon>
        <taxon>Desulfobacteria</taxon>
        <taxon>Desulfobacterales</taxon>
        <taxon>Desulfolunaceae</taxon>
        <taxon>Desulfoluna</taxon>
    </lineage>
</organism>
<dbReference type="AlphaFoldDB" id="A0A4U8YM56"/>
<dbReference type="InterPro" id="IPR036515">
    <property type="entry name" value="Transposase_17_sf"/>
</dbReference>
<gene>
    <name evidence="2" type="ORF">MSL71_27530</name>
</gene>
<evidence type="ECO:0000313" key="2">
    <source>
        <dbReference type="EMBL" id="VFQ45096.1"/>
    </source>
</evidence>
<keyword evidence="3" id="KW-1185">Reference proteome</keyword>
<dbReference type="EMBL" id="CAADHO010000004">
    <property type="protein sequence ID" value="VFQ45096.1"/>
    <property type="molecule type" value="Genomic_DNA"/>
</dbReference>
<dbReference type="SMART" id="SM01321">
    <property type="entry name" value="Y1_Tnp"/>
    <property type="match status" value="1"/>
</dbReference>
<dbReference type="Proteomes" id="UP000507962">
    <property type="component" value="Unassembled WGS sequence"/>
</dbReference>
<dbReference type="SUPFAM" id="SSF143422">
    <property type="entry name" value="Transposase IS200-like"/>
    <property type="match status" value="1"/>
</dbReference>
<evidence type="ECO:0000313" key="3">
    <source>
        <dbReference type="Proteomes" id="UP000507962"/>
    </source>
</evidence>
<dbReference type="Pfam" id="PF01797">
    <property type="entry name" value="Y1_Tnp"/>
    <property type="match status" value="1"/>
</dbReference>
<name>A0A4U8YM56_9BACT</name>
<dbReference type="Gene3D" id="3.30.70.1290">
    <property type="entry name" value="Transposase IS200-like"/>
    <property type="match status" value="1"/>
</dbReference>
<protein>
    <submittedName>
        <fullName evidence="2">Transposase is200-like</fullName>
    </submittedName>
</protein>
<dbReference type="InterPro" id="IPR002686">
    <property type="entry name" value="Transposase_17"/>
</dbReference>
<dbReference type="GO" id="GO:0003677">
    <property type="term" value="F:DNA binding"/>
    <property type="evidence" value="ECO:0007669"/>
    <property type="project" value="InterPro"/>
</dbReference>
<accession>A0A4U8YM56</accession>
<dbReference type="PANTHER" id="PTHR34322">
    <property type="entry name" value="TRANSPOSASE, Y1_TNP DOMAIN-CONTAINING"/>
    <property type="match status" value="1"/>
</dbReference>
<evidence type="ECO:0000259" key="1">
    <source>
        <dbReference type="SMART" id="SM01321"/>
    </source>
</evidence>
<sequence>MARPLRITFPGAFYHVTSRGNERKNIYKSKRDRQKFLEYLGEAHERYGAIIHAYCLMTNHYHLLIETPDANLPQIMKHVNSS</sequence>
<dbReference type="GO" id="GO:0004803">
    <property type="term" value="F:transposase activity"/>
    <property type="evidence" value="ECO:0007669"/>
    <property type="project" value="InterPro"/>
</dbReference>
<proteinExistence type="predicted"/>
<reference evidence="2 3" key="1">
    <citation type="submission" date="2019-03" db="EMBL/GenBank/DDBJ databases">
        <authorList>
            <person name="Nijsse B."/>
        </authorList>
    </citation>
    <scope>NUCLEOTIDE SEQUENCE [LARGE SCALE GENOMIC DNA]</scope>
    <source>
        <strain evidence="2">Desulfoluna butyratoxydans MSL71</strain>
    </source>
</reference>